<sequence>MNVNLLYSDKDWVKTQSYYDWDSIYRDLGLQTIVDLSMSDLVMKGSRIMYITRPDKFLGDAMGKVMRVPLKTKEEILYRQEILKDCINNREIIEELYQLVATILDDWDQLGRKNKNNSGNKDSRAGLVTDIRVLSLLLPGMRSVRNLLKTKLDKLLSAGFQNLYNRMEEEFSPELEKNIELLLENISFYIDTLPHEKEKNKFTVNLPRISVECGIYDGLKFGDLKLAELESKISSIDPNGIIGKIQGSFGKLSNNSISLYNNPPIQEDVANLEFEVVSYVMSYCSEVLYSLGFFFDQLYFQIGFYRAAVNITRQLFRLNTDYCFPVVKEGDALSYEDLKEIVMLTEQKKDAVGNTGNIDGKILTVITGANQGGKSTFLRSVGIAQVMMQCGLVVGAKQYSSSIYPNFFTHFTRREDSAMNSGRLDEELKRMDRIVSHVGENSLILLNESFATTTEKEGSTIAYDIIKALKEEKVRILTVTHLLSFAQRMYDEVKDDKDTDVAFLSAEHLEDGTRTFKMIPHAPELTSFGLELYEMVLNNG</sequence>
<organism evidence="5">
    <name type="scientific">uncultured bacterium fosmid pJB23D10</name>
    <dbReference type="NCBI Taxonomy" id="1478061"/>
    <lineage>
        <taxon>Bacteria</taxon>
        <taxon>environmental samples</taxon>
    </lineage>
</organism>
<evidence type="ECO:0000256" key="2">
    <source>
        <dbReference type="ARBA" id="ARBA00022840"/>
    </source>
</evidence>
<dbReference type="PANTHER" id="PTHR11361:SF34">
    <property type="entry name" value="DNA MISMATCH REPAIR PROTEIN MSH1, MITOCHONDRIAL"/>
    <property type="match status" value="1"/>
</dbReference>
<dbReference type="InterPro" id="IPR000432">
    <property type="entry name" value="DNA_mismatch_repair_MutS_C"/>
</dbReference>
<dbReference type="GO" id="GO:0005524">
    <property type="term" value="F:ATP binding"/>
    <property type="evidence" value="ECO:0007669"/>
    <property type="project" value="UniProtKB-KW"/>
</dbReference>
<dbReference type="GO" id="GO:0140664">
    <property type="term" value="F:ATP-dependent DNA damage sensor activity"/>
    <property type="evidence" value="ECO:0007669"/>
    <property type="project" value="InterPro"/>
</dbReference>
<dbReference type="PANTHER" id="PTHR11361">
    <property type="entry name" value="DNA MISMATCH REPAIR PROTEIN MUTS FAMILY MEMBER"/>
    <property type="match status" value="1"/>
</dbReference>
<keyword evidence="1" id="KW-0547">Nucleotide-binding</keyword>
<dbReference type="EMBL" id="KF540233">
    <property type="protein sequence ID" value="AIF26470.1"/>
    <property type="molecule type" value="Genomic_DNA"/>
</dbReference>
<feature type="domain" description="DNA mismatch repair proteins mutS family" evidence="4">
    <location>
        <begin position="361"/>
        <end position="538"/>
    </location>
</feature>
<dbReference type="InterPro" id="IPR045076">
    <property type="entry name" value="MutS"/>
</dbReference>
<dbReference type="GO" id="GO:0030983">
    <property type="term" value="F:mismatched DNA binding"/>
    <property type="evidence" value="ECO:0007669"/>
    <property type="project" value="InterPro"/>
</dbReference>
<keyword evidence="2" id="KW-0067">ATP-binding</keyword>
<accession>A0A0H3U7J3</accession>
<dbReference type="SUPFAM" id="SSF52540">
    <property type="entry name" value="P-loop containing nucleoside triphosphate hydrolases"/>
    <property type="match status" value="1"/>
</dbReference>
<evidence type="ECO:0000313" key="5">
    <source>
        <dbReference type="EMBL" id="AIF26470.1"/>
    </source>
</evidence>
<name>A0A0H3U7J3_9BACT</name>
<dbReference type="AlphaFoldDB" id="A0A0H3U7J3"/>
<protein>
    <recommendedName>
        <fullName evidence="4">DNA mismatch repair proteins mutS family domain-containing protein</fullName>
    </recommendedName>
</protein>
<reference evidence="5" key="1">
    <citation type="submission" date="2013-08" db="EMBL/GenBank/DDBJ databases">
        <title>Comparison of modified E. coli strains.</title>
        <authorList>
            <person name="Juergensen J."/>
            <person name="Bonge A."/>
            <person name="Streit W.R."/>
        </authorList>
    </citation>
    <scope>NUCLEOTIDE SEQUENCE</scope>
</reference>
<evidence type="ECO:0000256" key="1">
    <source>
        <dbReference type="ARBA" id="ARBA00022741"/>
    </source>
</evidence>
<dbReference type="GO" id="GO:0005829">
    <property type="term" value="C:cytosol"/>
    <property type="evidence" value="ECO:0007669"/>
    <property type="project" value="TreeGrafter"/>
</dbReference>
<evidence type="ECO:0000259" key="4">
    <source>
        <dbReference type="SMART" id="SM00534"/>
    </source>
</evidence>
<dbReference type="SMART" id="SM00534">
    <property type="entry name" value="MUTSac"/>
    <property type="match status" value="1"/>
</dbReference>
<dbReference type="Pfam" id="PF00488">
    <property type="entry name" value="MutS_V"/>
    <property type="match status" value="1"/>
</dbReference>
<dbReference type="Gene3D" id="3.40.50.300">
    <property type="entry name" value="P-loop containing nucleotide triphosphate hydrolases"/>
    <property type="match status" value="1"/>
</dbReference>
<proteinExistence type="predicted"/>
<dbReference type="GO" id="GO:0006298">
    <property type="term" value="P:mismatch repair"/>
    <property type="evidence" value="ECO:0007669"/>
    <property type="project" value="InterPro"/>
</dbReference>
<keyword evidence="3" id="KW-0238">DNA-binding</keyword>
<dbReference type="InterPro" id="IPR027417">
    <property type="entry name" value="P-loop_NTPase"/>
</dbReference>
<evidence type="ECO:0000256" key="3">
    <source>
        <dbReference type="ARBA" id="ARBA00023125"/>
    </source>
</evidence>